<dbReference type="InterPro" id="IPR006037">
    <property type="entry name" value="RCK_C"/>
</dbReference>
<evidence type="ECO:0000256" key="6">
    <source>
        <dbReference type="ARBA" id="ARBA00023136"/>
    </source>
</evidence>
<evidence type="ECO:0000313" key="9">
    <source>
        <dbReference type="EMBL" id="TGG95093.1"/>
    </source>
</evidence>
<dbReference type="GO" id="GO:0005886">
    <property type="term" value="C:plasma membrane"/>
    <property type="evidence" value="ECO:0007669"/>
    <property type="project" value="TreeGrafter"/>
</dbReference>
<keyword evidence="5 7" id="KW-1133">Transmembrane helix</keyword>
<accession>A0A4Z0WI72</accession>
<protein>
    <submittedName>
        <fullName evidence="9">TRAP transporter large permease subunit</fullName>
    </submittedName>
</protein>
<dbReference type="RefSeq" id="WP_135480474.1">
    <property type="nucleotide sequence ID" value="NZ_SRMF01000001.1"/>
</dbReference>
<feature type="transmembrane region" description="Helical" evidence="7">
    <location>
        <begin position="56"/>
        <end position="83"/>
    </location>
</feature>
<sequence length="606" mass="64768">MSGEILFVFGLLAITIVVFIADRFRMDLVAITVMVVLAISGIVTPTQAVSGFGEPVVITIAALFVVGEALFRTGVAAAVGHWILKVGGNSETRLLLLLLPVIALLSAFMSSTGAVALLIPVVLSMARQSDLRASRVLMPMAFAALIGGMLTLIGTPPNIIVTDALAAADIDTFSFFAFTPLGLAVLAVGTLYLVGVARFLLPDRESPETGEPQDRMDSYFERYRLQDPLHRLRVSVDSPLLGKTILESALRTRYEVTVVGLRHADQRRSVIQTALVDTRIQINDELFVYGAPAAVALLAQEQSLDNMGLSESDRRRMNAWFGVSEILLTPESSLRNQTLKDLRFREQYSLNVIGVRRGSEPVATRYSDTPLHSGDSLLLAGSWANLRKLSTGRDFVITSRPAEMQDAPTHGEKAPLAIAIMIGMVVLMTTGALSNLGAVLLAALLMVVTGCLNLTEAYRSLNAQSLVLIAGMIPLALAMETSGAAALLIEQTLTLFGEANPLLIAAGLFVLTSVLSQFISNTATTVLMAPLTLGIAQGLGLSPLPFMMTIAIAASTAFATPIASPVNTLVVNPGNYRFSDFLKVGIPLQLLAMAVTLTMLPFLFPF</sequence>
<evidence type="ECO:0000256" key="5">
    <source>
        <dbReference type="ARBA" id="ARBA00022989"/>
    </source>
</evidence>
<feature type="transmembrane region" description="Helical" evidence="7">
    <location>
        <begin position="584"/>
        <end position="604"/>
    </location>
</feature>
<dbReference type="PANTHER" id="PTHR43652">
    <property type="entry name" value="BASIC AMINO ACID ANTIPORTER YFCC-RELATED"/>
    <property type="match status" value="1"/>
</dbReference>
<comment type="caution">
    <text evidence="9">The sequence shown here is derived from an EMBL/GenBank/DDBJ whole genome shotgun (WGS) entry which is preliminary data.</text>
</comment>
<feature type="transmembrane region" description="Helical" evidence="7">
    <location>
        <begin position="436"/>
        <end position="454"/>
    </location>
</feature>
<keyword evidence="6 7" id="KW-0472">Membrane</keyword>
<feature type="transmembrane region" description="Helical" evidence="7">
    <location>
        <begin position="28"/>
        <end position="44"/>
    </location>
</feature>
<dbReference type="Pfam" id="PF02080">
    <property type="entry name" value="TrkA_C"/>
    <property type="match status" value="2"/>
</dbReference>
<evidence type="ECO:0000313" key="10">
    <source>
        <dbReference type="Proteomes" id="UP000297475"/>
    </source>
</evidence>
<dbReference type="SUPFAM" id="SSF116726">
    <property type="entry name" value="TrkA C-terminal domain-like"/>
    <property type="match status" value="2"/>
</dbReference>
<dbReference type="Proteomes" id="UP000297475">
    <property type="component" value="Unassembled WGS sequence"/>
</dbReference>
<dbReference type="GO" id="GO:0008324">
    <property type="term" value="F:monoatomic cation transmembrane transporter activity"/>
    <property type="evidence" value="ECO:0007669"/>
    <property type="project" value="InterPro"/>
</dbReference>
<feature type="domain" description="RCK C-terminal" evidence="8">
    <location>
        <begin position="310"/>
        <end position="395"/>
    </location>
</feature>
<organism evidence="9 10">
    <name type="scientific">Natronospirillum operosum</name>
    <dbReference type="NCBI Taxonomy" id="2759953"/>
    <lineage>
        <taxon>Bacteria</taxon>
        <taxon>Pseudomonadati</taxon>
        <taxon>Pseudomonadota</taxon>
        <taxon>Gammaproteobacteria</taxon>
        <taxon>Oceanospirillales</taxon>
        <taxon>Natronospirillaceae</taxon>
        <taxon>Natronospirillum</taxon>
    </lineage>
</organism>
<dbReference type="EMBL" id="SRMF01000001">
    <property type="protein sequence ID" value="TGG95093.1"/>
    <property type="molecule type" value="Genomic_DNA"/>
</dbReference>
<dbReference type="OrthoDB" id="9765532at2"/>
<feature type="transmembrane region" description="Helical" evidence="7">
    <location>
        <begin position="466"/>
        <end position="489"/>
    </location>
</feature>
<proteinExistence type="predicted"/>
<keyword evidence="3 7" id="KW-0812">Transmembrane</keyword>
<evidence type="ECO:0000259" key="8">
    <source>
        <dbReference type="PROSITE" id="PS51202"/>
    </source>
</evidence>
<reference evidence="9 10" key="1">
    <citation type="submission" date="2019-04" db="EMBL/GenBank/DDBJ databases">
        <title>Natronospirillum operosus gen. nov., sp. nov., a haloalkaliphilic satellite isolated from decaying biomass of laboratory culture of cyanobacterium Geitlerinema sp. and proposal of Natronospirillaceae fam. nov. and Saccharospirillaceae fam. nov.</title>
        <authorList>
            <person name="Kevbrin V."/>
            <person name="Boltyanskaya Y."/>
            <person name="Koziaeva V."/>
            <person name="Grouzdev D.S."/>
            <person name="Park M."/>
            <person name="Cho J."/>
        </authorList>
    </citation>
    <scope>NUCLEOTIDE SEQUENCE [LARGE SCALE GENOMIC DNA]</scope>
    <source>
        <strain evidence="9 10">G-116</strain>
    </source>
</reference>
<dbReference type="Gene3D" id="3.30.70.1450">
    <property type="entry name" value="Regulator of K+ conductance, C-terminal domain"/>
    <property type="match status" value="2"/>
</dbReference>
<dbReference type="Pfam" id="PF03600">
    <property type="entry name" value="CitMHS"/>
    <property type="match status" value="1"/>
</dbReference>
<evidence type="ECO:0000256" key="4">
    <source>
        <dbReference type="ARBA" id="ARBA00022737"/>
    </source>
</evidence>
<name>A0A4Z0WI72_9GAMM</name>
<feature type="transmembrane region" description="Helical" evidence="7">
    <location>
        <begin position="95"/>
        <end position="123"/>
    </location>
</feature>
<dbReference type="PROSITE" id="PS51202">
    <property type="entry name" value="RCK_C"/>
    <property type="match status" value="2"/>
</dbReference>
<dbReference type="PROSITE" id="PS01271">
    <property type="entry name" value="NA_SULFATE"/>
    <property type="match status" value="1"/>
</dbReference>
<evidence type="ECO:0000256" key="7">
    <source>
        <dbReference type="SAM" id="Phobius"/>
    </source>
</evidence>
<feature type="transmembrane region" description="Helical" evidence="7">
    <location>
        <begin position="173"/>
        <end position="194"/>
    </location>
</feature>
<keyword evidence="10" id="KW-1185">Reference proteome</keyword>
<feature type="transmembrane region" description="Helical" evidence="7">
    <location>
        <begin position="544"/>
        <end position="564"/>
    </location>
</feature>
<keyword evidence="4" id="KW-0677">Repeat</keyword>
<evidence type="ECO:0000256" key="2">
    <source>
        <dbReference type="ARBA" id="ARBA00022448"/>
    </source>
</evidence>
<dbReference type="AlphaFoldDB" id="A0A4Z0WI72"/>
<feature type="transmembrane region" description="Helical" evidence="7">
    <location>
        <begin position="135"/>
        <end position="153"/>
    </location>
</feature>
<feature type="transmembrane region" description="Helical" evidence="7">
    <location>
        <begin position="501"/>
        <end position="523"/>
    </location>
</feature>
<feature type="transmembrane region" description="Helical" evidence="7">
    <location>
        <begin position="5"/>
        <end position="22"/>
    </location>
</feature>
<gene>
    <name evidence="9" type="ORF">E4656_01290</name>
</gene>
<dbReference type="GO" id="GO:0006813">
    <property type="term" value="P:potassium ion transport"/>
    <property type="evidence" value="ECO:0007669"/>
    <property type="project" value="InterPro"/>
</dbReference>
<dbReference type="InterPro" id="IPR051679">
    <property type="entry name" value="DASS-Related_Transporters"/>
</dbReference>
<dbReference type="InterPro" id="IPR031312">
    <property type="entry name" value="Na/sul_symport_CS"/>
</dbReference>
<dbReference type="PANTHER" id="PTHR43652:SF1">
    <property type="entry name" value="RESPONSE REGULATOR"/>
    <property type="match status" value="1"/>
</dbReference>
<feature type="domain" description="RCK C-terminal" evidence="8">
    <location>
        <begin position="217"/>
        <end position="304"/>
    </location>
</feature>
<dbReference type="InterPro" id="IPR004680">
    <property type="entry name" value="Cit_transptr-like_dom"/>
</dbReference>
<dbReference type="InterPro" id="IPR036721">
    <property type="entry name" value="RCK_C_sf"/>
</dbReference>
<comment type="subcellular location">
    <subcellularLocation>
        <location evidence="1">Membrane</location>
        <topology evidence="1">Multi-pass membrane protein</topology>
    </subcellularLocation>
</comment>
<evidence type="ECO:0000256" key="3">
    <source>
        <dbReference type="ARBA" id="ARBA00022692"/>
    </source>
</evidence>
<keyword evidence="2" id="KW-0813">Transport</keyword>
<evidence type="ECO:0000256" key="1">
    <source>
        <dbReference type="ARBA" id="ARBA00004141"/>
    </source>
</evidence>